<accession>A0A0V1KM97</accession>
<evidence type="ECO:0000313" key="1">
    <source>
        <dbReference type="EMBL" id="KRZ48440.1"/>
    </source>
</evidence>
<sequence>MRWKCEQVYNTELVLEGCGAVYLSTEVNSAQRRDNDGKRLLQGVYRLTAHLHVRLRVIIIYSKTANLVKHCTSALHAM</sequence>
<keyword evidence="2" id="KW-1185">Reference proteome</keyword>
<evidence type="ECO:0000313" key="2">
    <source>
        <dbReference type="Proteomes" id="UP000054721"/>
    </source>
</evidence>
<comment type="caution">
    <text evidence="1">The sequence shown here is derived from an EMBL/GenBank/DDBJ whole genome shotgun (WGS) entry which is preliminary data.</text>
</comment>
<proteinExistence type="predicted"/>
<reference evidence="1 2" key="1">
    <citation type="submission" date="2015-05" db="EMBL/GenBank/DDBJ databases">
        <title>Evolution of Trichinella species and genotypes.</title>
        <authorList>
            <person name="Korhonen P.K."/>
            <person name="Edoardo P."/>
            <person name="Giuseppe L.R."/>
            <person name="Gasser R.B."/>
        </authorList>
    </citation>
    <scope>NUCLEOTIDE SEQUENCE [LARGE SCALE GENOMIC DNA]</scope>
    <source>
        <strain evidence="1">ISS10</strain>
    </source>
</reference>
<protein>
    <submittedName>
        <fullName evidence="1">Uncharacterized protein</fullName>
    </submittedName>
</protein>
<dbReference type="AlphaFoldDB" id="A0A0V1KM97"/>
<gene>
    <name evidence="1" type="ORF">T02_7550</name>
</gene>
<organism evidence="1 2">
    <name type="scientific">Trichinella nativa</name>
    <dbReference type="NCBI Taxonomy" id="6335"/>
    <lineage>
        <taxon>Eukaryota</taxon>
        <taxon>Metazoa</taxon>
        <taxon>Ecdysozoa</taxon>
        <taxon>Nematoda</taxon>
        <taxon>Enoplea</taxon>
        <taxon>Dorylaimia</taxon>
        <taxon>Trichinellida</taxon>
        <taxon>Trichinellidae</taxon>
        <taxon>Trichinella</taxon>
    </lineage>
</organism>
<dbReference type="Proteomes" id="UP000054721">
    <property type="component" value="Unassembled WGS sequence"/>
</dbReference>
<dbReference type="EMBL" id="JYDW01000406">
    <property type="protein sequence ID" value="KRZ48440.1"/>
    <property type="molecule type" value="Genomic_DNA"/>
</dbReference>
<name>A0A0V1KM97_9BILA</name>